<dbReference type="AlphaFoldDB" id="A0A0F9F187"/>
<dbReference type="InterPro" id="IPR039561">
    <property type="entry name" value="Peptidase_M15C"/>
</dbReference>
<dbReference type="EMBL" id="LAZR01032396">
    <property type="protein sequence ID" value="KKL51010.1"/>
    <property type="molecule type" value="Genomic_DNA"/>
</dbReference>
<dbReference type="Gene3D" id="3.30.1380.10">
    <property type="match status" value="1"/>
</dbReference>
<dbReference type="GO" id="GO:0008233">
    <property type="term" value="F:peptidase activity"/>
    <property type="evidence" value="ECO:0007669"/>
    <property type="project" value="InterPro"/>
</dbReference>
<comment type="caution">
    <text evidence="2">The sequence shown here is derived from an EMBL/GenBank/DDBJ whole genome shotgun (WGS) entry which is preliminary data.</text>
</comment>
<accession>A0A0F9F187</accession>
<reference evidence="2" key="1">
    <citation type="journal article" date="2015" name="Nature">
        <title>Complex archaea that bridge the gap between prokaryotes and eukaryotes.</title>
        <authorList>
            <person name="Spang A."/>
            <person name="Saw J.H."/>
            <person name="Jorgensen S.L."/>
            <person name="Zaremba-Niedzwiedzka K."/>
            <person name="Martijn J."/>
            <person name="Lind A.E."/>
            <person name="van Eijk R."/>
            <person name="Schleper C."/>
            <person name="Guy L."/>
            <person name="Ettema T.J."/>
        </authorList>
    </citation>
    <scope>NUCLEOTIDE SEQUENCE</scope>
</reference>
<dbReference type="SUPFAM" id="SSF55166">
    <property type="entry name" value="Hedgehog/DD-peptidase"/>
    <property type="match status" value="1"/>
</dbReference>
<name>A0A0F9F187_9ZZZZ</name>
<dbReference type="CDD" id="cd14845">
    <property type="entry name" value="L-Ala-D-Glu_peptidase_like"/>
    <property type="match status" value="1"/>
</dbReference>
<sequence length="134" mass="15394">MSDIHRDLEFLHASFQPVAETWLHICKDDLGIEMRVLETLRDEDRQVELKRAGKSQVKLGWHNVGLALDFACFDEKGVYDTDNHSGLYTKCGLVAEAMGGVWGGRWRMRDYGHWEWHEGFTLQQFLDGGKKGVV</sequence>
<organism evidence="2">
    <name type="scientific">marine sediment metagenome</name>
    <dbReference type="NCBI Taxonomy" id="412755"/>
    <lineage>
        <taxon>unclassified sequences</taxon>
        <taxon>metagenomes</taxon>
        <taxon>ecological metagenomes</taxon>
    </lineage>
</organism>
<gene>
    <name evidence="2" type="ORF">LCGC14_2299770</name>
</gene>
<feature type="domain" description="Peptidase M15C" evidence="1">
    <location>
        <begin position="59"/>
        <end position="116"/>
    </location>
</feature>
<evidence type="ECO:0000259" key="1">
    <source>
        <dbReference type="Pfam" id="PF13539"/>
    </source>
</evidence>
<dbReference type="Pfam" id="PF13539">
    <property type="entry name" value="Peptidase_M15_4"/>
    <property type="match status" value="1"/>
</dbReference>
<proteinExistence type="predicted"/>
<protein>
    <recommendedName>
        <fullName evidence="1">Peptidase M15C domain-containing protein</fullName>
    </recommendedName>
</protein>
<evidence type="ECO:0000313" key="2">
    <source>
        <dbReference type="EMBL" id="KKL51010.1"/>
    </source>
</evidence>
<dbReference type="InterPro" id="IPR009045">
    <property type="entry name" value="Zn_M74/Hedgehog-like"/>
</dbReference>